<dbReference type="InterPro" id="IPR021145">
    <property type="entry name" value="Portal_protein_SPP1_Gp6-like"/>
</dbReference>
<feature type="compositionally biased region" description="Basic and acidic residues" evidence="1">
    <location>
        <begin position="52"/>
        <end position="72"/>
    </location>
</feature>
<sequence>TVRYVYNRNLPKSLIEELKAYIDSGGKISQTTLMSLFSFFQDPELEVKKIEEDEKESIKKAQKGIYKDPRDINDDEQDDDTKDTVDKKE</sequence>
<feature type="non-terminal residue" evidence="2">
    <location>
        <position position="1"/>
    </location>
</feature>
<evidence type="ECO:0000313" key="3">
    <source>
        <dbReference type="Proteomes" id="UP000812672"/>
    </source>
</evidence>
<comment type="caution">
    <text evidence="2">The sequence shown here is derived from an EMBL/GenBank/DDBJ whole genome shotgun (WGS) entry which is preliminary data.</text>
</comment>
<dbReference type="Proteomes" id="UP000812672">
    <property type="component" value="Unassembled WGS sequence"/>
</dbReference>
<dbReference type="EMBL" id="JAHLZF010000036">
    <property type="protein sequence ID" value="MBU6082048.1"/>
    <property type="molecule type" value="Genomic_DNA"/>
</dbReference>
<protein>
    <submittedName>
        <fullName evidence="2">Phage portal protein</fullName>
    </submittedName>
</protein>
<reference evidence="2 3" key="1">
    <citation type="journal article" date="2011" name="Int. J. Syst. Evol. Microbiol.">
        <title>Allobacillus halotolerans gen. nov., sp. nov. isolated from shrimp paste.</title>
        <authorList>
            <person name="Sheu S.Y."/>
            <person name="Arun A.B."/>
            <person name="Jiang S.R."/>
            <person name="Young C.C."/>
            <person name="Chen W.M."/>
        </authorList>
    </citation>
    <scope>NUCLEOTIDE SEQUENCE [LARGE SCALE GENOMIC DNA]</scope>
    <source>
        <strain evidence="2 3">LMG 24826</strain>
    </source>
</reference>
<evidence type="ECO:0000256" key="1">
    <source>
        <dbReference type="SAM" id="MobiDB-lite"/>
    </source>
</evidence>
<organism evidence="2 3">
    <name type="scientific">Allobacillus halotolerans</name>
    <dbReference type="NCBI Taxonomy" id="570278"/>
    <lineage>
        <taxon>Bacteria</taxon>
        <taxon>Bacillati</taxon>
        <taxon>Bacillota</taxon>
        <taxon>Bacilli</taxon>
        <taxon>Bacillales</taxon>
        <taxon>Bacillaceae</taxon>
        <taxon>Allobacillus</taxon>
    </lineage>
</organism>
<gene>
    <name evidence="2" type="ORF">KQ486_13705</name>
</gene>
<dbReference type="Pfam" id="PF05133">
    <property type="entry name" value="SPP1_portal"/>
    <property type="match status" value="1"/>
</dbReference>
<dbReference type="RefSeq" id="WP_216687975.1">
    <property type="nucleotide sequence ID" value="NZ_JAHLZF010000036.1"/>
</dbReference>
<keyword evidence="3" id="KW-1185">Reference proteome</keyword>
<proteinExistence type="predicted"/>
<name>A0ABS6GSJ4_9BACI</name>
<feature type="region of interest" description="Disordered" evidence="1">
    <location>
        <begin position="52"/>
        <end position="89"/>
    </location>
</feature>
<accession>A0ABS6GSJ4</accession>
<evidence type="ECO:0000313" key="2">
    <source>
        <dbReference type="EMBL" id="MBU6082048.1"/>
    </source>
</evidence>